<dbReference type="Pfam" id="PF08238">
    <property type="entry name" value="Sel1"/>
    <property type="match status" value="7"/>
</dbReference>
<keyword evidence="2" id="KW-0472">Membrane</keyword>
<evidence type="ECO:0000313" key="5">
    <source>
        <dbReference type="EMBL" id="ETL30515.1"/>
    </source>
</evidence>
<reference evidence="5" key="2">
    <citation type="submission" date="2013-11" db="EMBL/GenBank/DDBJ databases">
        <title>The Genome Sequence of Phytophthora parasitica CJ05E6.</title>
        <authorList>
            <consortium name="The Broad Institute Genomics Platform"/>
            <person name="Russ C."/>
            <person name="Tyler B."/>
            <person name="Panabieres F."/>
            <person name="Shan W."/>
            <person name="Tripathy S."/>
            <person name="Grunwald N."/>
            <person name="Machado M."/>
            <person name="Johnson C.S."/>
            <person name="Arredondo F."/>
            <person name="Hong C."/>
            <person name="Coffey M."/>
            <person name="Young S.K."/>
            <person name="Zeng Q."/>
            <person name="Gargeya S."/>
            <person name="Fitzgerald M."/>
            <person name="Abouelleil A."/>
            <person name="Alvarado L."/>
            <person name="Chapman S.B."/>
            <person name="Gainer-Dewar J."/>
            <person name="Goldberg J."/>
            <person name="Griggs A."/>
            <person name="Gujja S."/>
            <person name="Hansen M."/>
            <person name="Howarth C."/>
            <person name="Imamovic A."/>
            <person name="Ireland A."/>
            <person name="Larimer J."/>
            <person name="McCowan C."/>
            <person name="Murphy C."/>
            <person name="Pearson M."/>
            <person name="Poon T.W."/>
            <person name="Priest M."/>
            <person name="Roberts A."/>
            <person name="Saif S."/>
            <person name="Shea T."/>
            <person name="Sykes S."/>
            <person name="Wortman J."/>
            <person name="Nusbaum C."/>
            <person name="Birren B."/>
        </authorList>
    </citation>
    <scope>NUCLEOTIDE SEQUENCE [LARGE SCALE GENOMIC DNA]</scope>
    <source>
        <strain evidence="5">CJ05E6</strain>
    </source>
</reference>
<reference evidence="4" key="1">
    <citation type="submission" date="2013-11" db="EMBL/GenBank/DDBJ databases">
        <title>The Genome Sequence of Phytophthora parasitica CJ02B3.</title>
        <authorList>
            <consortium name="The Broad Institute Genomics Platform"/>
            <person name="Russ C."/>
            <person name="Tyler B."/>
            <person name="Panabieres F."/>
            <person name="Shan W."/>
            <person name="Tripathy S."/>
            <person name="Grunwald N."/>
            <person name="Machado M."/>
            <person name="Johnson C.S."/>
            <person name="Arredondo F."/>
            <person name="Hong C."/>
            <person name="Coffey M."/>
            <person name="Young S.K."/>
            <person name="Zeng Q."/>
            <person name="Gargeya S."/>
            <person name="Fitzgerald M."/>
            <person name="Abouelleil A."/>
            <person name="Alvarado L."/>
            <person name="Chapman S.B."/>
            <person name="Gainer-Dewar J."/>
            <person name="Goldberg J."/>
            <person name="Griggs A."/>
            <person name="Gujja S."/>
            <person name="Hansen M."/>
            <person name="Howarth C."/>
            <person name="Imamovic A."/>
            <person name="Ireland A."/>
            <person name="Larimer J."/>
            <person name="McCowan C."/>
            <person name="Murphy C."/>
            <person name="Pearson M."/>
            <person name="Poon T.W."/>
            <person name="Priest M."/>
            <person name="Roberts A."/>
            <person name="Saif S."/>
            <person name="Shea T."/>
            <person name="Sykes S."/>
            <person name="Wortman J."/>
            <person name="Nusbaum C."/>
            <person name="Birren B."/>
        </authorList>
    </citation>
    <scope>NUCLEOTIDE SEQUENCE [LARGE SCALE GENOMIC DNA]</scope>
    <source>
        <strain evidence="4">CJ02B3</strain>
    </source>
</reference>
<dbReference type="PANTHER" id="PTHR45084:SF1">
    <property type="entry name" value="ERAD-ASSOCIATED E3 UBIQUITIN-PROTEIN LIGASE COMPONENT HRD3A-RELATED"/>
    <property type="match status" value="1"/>
</dbReference>
<feature type="compositionally biased region" description="Acidic residues" evidence="1">
    <location>
        <begin position="105"/>
        <end position="116"/>
    </location>
</feature>
<dbReference type="Gene3D" id="2.60.120.200">
    <property type="match status" value="1"/>
</dbReference>
<dbReference type="EMBL" id="KI675279">
    <property type="protein sequence ID" value="ETL30515.1"/>
    <property type="molecule type" value="Genomic_DNA"/>
</dbReference>
<name>W2G253_PHYNI</name>
<proteinExistence type="predicted"/>
<evidence type="ECO:0008006" key="6">
    <source>
        <dbReference type="Google" id="ProtNLM"/>
    </source>
</evidence>
<dbReference type="EMBL" id="KI688498">
    <property type="protein sequence ID" value="ETK77082.1"/>
    <property type="molecule type" value="Genomic_DNA"/>
</dbReference>
<evidence type="ECO:0000256" key="1">
    <source>
        <dbReference type="SAM" id="MobiDB-lite"/>
    </source>
</evidence>
<dbReference type="PANTHER" id="PTHR45084">
    <property type="entry name" value="ERAD-ASSOCIATED E3 UBIQUITIN-PROTEIN LIGASE COMPONENT HRD3A-RELATED"/>
    <property type="match status" value="1"/>
</dbReference>
<keyword evidence="2" id="KW-0812">Transmembrane</keyword>
<keyword evidence="2" id="KW-1133">Transmembrane helix</keyword>
<dbReference type="Gene3D" id="1.25.40.10">
    <property type="entry name" value="Tetratricopeptide repeat domain"/>
    <property type="match status" value="1"/>
</dbReference>
<dbReference type="Proteomes" id="UP000053864">
    <property type="component" value="Unassembled WGS sequence"/>
</dbReference>
<dbReference type="Proteomes" id="UP000053236">
    <property type="component" value="Unassembled WGS sequence"/>
</dbReference>
<organism evidence="4">
    <name type="scientific">Phytophthora nicotianae</name>
    <name type="common">Potato buckeye rot agent</name>
    <name type="synonym">Phytophthora parasitica</name>
    <dbReference type="NCBI Taxonomy" id="4792"/>
    <lineage>
        <taxon>Eukaryota</taxon>
        <taxon>Sar</taxon>
        <taxon>Stramenopiles</taxon>
        <taxon>Oomycota</taxon>
        <taxon>Peronosporomycetes</taxon>
        <taxon>Peronosporales</taxon>
        <taxon>Peronosporaceae</taxon>
        <taxon>Phytophthora</taxon>
    </lineage>
</organism>
<dbReference type="InterPro" id="IPR013320">
    <property type="entry name" value="ConA-like_dom_sf"/>
</dbReference>
<keyword evidence="3" id="KW-0732">Signal</keyword>
<dbReference type="SUPFAM" id="SSF49899">
    <property type="entry name" value="Concanavalin A-like lectins/glucanases"/>
    <property type="match status" value="1"/>
</dbReference>
<evidence type="ECO:0000256" key="3">
    <source>
        <dbReference type="SAM" id="SignalP"/>
    </source>
</evidence>
<dbReference type="SUPFAM" id="SSF81901">
    <property type="entry name" value="HCP-like"/>
    <property type="match status" value="2"/>
</dbReference>
<feature type="signal peptide" evidence="3">
    <location>
        <begin position="1"/>
        <end position="23"/>
    </location>
</feature>
<dbReference type="AlphaFoldDB" id="W2G253"/>
<accession>W2G253</accession>
<dbReference type="SMART" id="SM00671">
    <property type="entry name" value="SEL1"/>
    <property type="match status" value="8"/>
</dbReference>
<dbReference type="InterPro" id="IPR011990">
    <property type="entry name" value="TPR-like_helical_dom_sf"/>
</dbReference>
<dbReference type="GO" id="GO:0036503">
    <property type="term" value="P:ERAD pathway"/>
    <property type="evidence" value="ECO:0007669"/>
    <property type="project" value="InterPro"/>
</dbReference>
<dbReference type="InterPro" id="IPR044623">
    <property type="entry name" value="HRD3"/>
</dbReference>
<sequence length="1176" mass="130590">MPRSRVFSVALGIIAAYLGHCEALPIVEDVVWFTGSPSSRWNAVASTSVCALDVFHFGVRFPAFQYKNHDNFQWQLVAKYAEGWVKDAVVASGPLKVTQLSREEFEQEEEREETAEEGEKQIEEGLECNFDPEFCTPKLVGIRLPDVDGENEDGFPLQKDHSIVLEFEQPTNRPGASSKEEIDRFVSFTEYIGDELEGIWSDDGRVLVIRIKDIDNEKVKPVGELMQGLLHTSLSVAVGKERNVRKAWYEGLQSLRVEPPGIYAIHVSGLDEVAFWSPEVTVMPCDASFIVLDPTRAAVANGKSLLGEVSSDTHPSFAIDGVMTHGGDEGFVLPHDLIQMEMPGSWSLSFWVFLTEDSTGSFRTLFFNGDGENQQRTPSAWWKPDERRLVLRVSTNTSTDIGLDSRNELPLNEWIHMGFTFVNCSQSAAYGACSQNKTAKSWDYSYSFYVNGLLDAEVRIHESVVANTGPLHIGKGPWTDGMKGFTSNLRAFPVPISSEEHRQLYFSGRHHHNNYADCSDNSYFDEEMKKATMQISYLSQCFDYGENDTVVTSDEGSDNSRFEEIQATTFEKSAAALDSCDPDGWDLLLEAADLEHPAACRGVGEAYLFGSSSALHHCPAPESISQNWTLAEKYLAKAFNGEIYSAGKSLALLLAVINTDTLQLDLLTNGLIHFAAASGEKDAFAMLGRRYRASDVEIAAYHYYHAAVEAANAFHQLGKQPLHEMTRLFDSFERDITVGERGDDDELIQFQKVRADNGDVEAMAAMGDLYYWGAHGVPRDHTQAYNYFNRAAQAGNVNAQSAVAGMLLKGEGTAQDNVTAIKWYEQASEKNHTRALNGLGFIHFHGSGGVPENKTLALEYFERAALNKEDGDSIFNAGYCHAKGLGTSVNVSRAMEFYDMAAREFGHFDAIFEMGKILMLGVSGVVPRNSERAVEYLKAACDGGQWGRVVRKGFDLYTNGEYERAVVAYHEARELGYPVATSNLAFLYDQRLLQLGNIASERRALKYLLLANTENGDRETLVRIGDYHYYGLAGMRKDPKVALRWYSRASAEGVAVGAFNVGQMYEFGDGVGVNLERAQRYYDRVLELSGGATETQLAIRFAMARLAMRSWLQNTPFGRLLGPERPLDRAETNMSASNSTALFDATTSFFDGKVCVLISTTAIICVSIAVWYFHSN</sequence>
<feature type="region of interest" description="Disordered" evidence="1">
    <location>
        <begin position="101"/>
        <end position="121"/>
    </location>
</feature>
<feature type="transmembrane region" description="Helical" evidence="2">
    <location>
        <begin position="1156"/>
        <end position="1173"/>
    </location>
</feature>
<evidence type="ECO:0000256" key="2">
    <source>
        <dbReference type="SAM" id="Phobius"/>
    </source>
</evidence>
<dbReference type="InterPro" id="IPR006597">
    <property type="entry name" value="Sel1-like"/>
</dbReference>
<evidence type="ECO:0000313" key="4">
    <source>
        <dbReference type="EMBL" id="ETK77082.1"/>
    </source>
</evidence>
<gene>
    <name evidence="4" type="ORF">L915_16606</name>
    <name evidence="5" type="ORF">L916_16509</name>
</gene>
<feature type="chain" id="PRO_5007733013" description="LamG-like jellyroll fold domain-containing protein" evidence="3">
    <location>
        <begin position="24"/>
        <end position="1176"/>
    </location>
</feature>
<dbReference type="VEuPathDB" id="FungiDB:PPTG_16578"/>
<dbReference type="Pfam" id="PF13385">
    <property type="entry name" value="Laminin_G_3"/>
    <property type="match status" value="1"/>
</dbReference>
<protein>
    <recommendedName>
        <fullName evidence="6">LamG-like jellyroll fold domain-containing protein</fullName>
    </recommendedName>
</protein>